<dbReference type="EMBL" id="CP036339">
    <property type="protein sequence ID" value="QDT76284.1"/>
    <property type="molecule type" value="Genomic_DNA"/>
</dbReference>
<dbReference type="RefSeq" id="WP_145436134.1">
    <property type="nucleotide sequence ID" value="NZ_CP036339.1"/>
</dbReference>
<proteinExistence type="predicted"/>
<reference evidence="1 2" key="1">
    <citation type="submission" date="2019-02" db="EMBL/GenBank/DDBJ databases">
        <title>Deep-cultivation of Planctomycetes and their phenomic and genomic characterization uncovers novel biology.</title>
        <authorList>
            <person name="Wiegand S."/>
            <person name="Jogler M."/>
            <person name="Boedeker C."/>
            <person name="Pinto D."/>
            <person name="Vollmers J."/>
            <person name="Rivas-Marin E."/>
            <person name="Kohn T."/>
            <person name="Peeters S.H."/>
            <person name="Heuer A."/>
            <person name="Rast P."/>
            <person name="Oberbeckmann S."/>
            <person name="Bunk B."/>
            <person name="Jeske O."/>
            <person name="Meyerdierks A."/>
            <person name="Storesund J.E."/>
            <person name="Kallscheuer N."/>
            <person name="Luecker S."/>
            <person name="Lage O.M."/>
            <person name="Pohl T."/>
            <person name="Merkel B.J."/>
            <person name="Hornburger P."/>
            <person name="Mueller R.-W."/>
            <person name="Bruemmer F."/>
            <person name="Labrenz M."/>
            <person name="Spormann A.M."/>
            <person name="Op den Camp H."/>
            <person name="Overmann J."/>
            <person name="Amann R."/>
            <person name="Jetten M.S.M."/>
            <person name="Mascher T."/>
            <person name="Medema M.H."/>
            <person name="Devos D.P."/>
            <person name="Kaster A.-K."/>
            <person name="Ovreas L."/>
            <person name="Rohde M."/>
            <person name="Galperin M.Y."/>
            <person name="Jogler C."/>
        </authorList>
    </citation>
    <scope>NUCLEOTIDE SEQUENCE [LARGE SCALE GENOMIC DNA]</scope>
    <source>
        <strain evidence="1 2">I41</strain>
    </source>
</reference>
<accession>A0A517U6P1</accession>
<gene>
    <name evidence="1" type="ORF">I41_55340</name>
</gene>
<dbReference type="KEGG" id="llh:I41_55340"/>
<organism evidence="1 2">
    <name type="scientific">Lacipirellula limnantheis</name>
    <dbReference type="NCBI Taxonomy" id="2528024"/>
    <lineage>
        <taxon>Bacteria</taxon>
        <taxon>Pseudomonadati</taxon>
        <taxon>Planctomycetota</taxon>
        <taxon>Planctomycetia</taxon>
        <taxon>Pirellulales</taxon>
        <taxon>Lacipirellulaceae</taxon>
        <taxon>Lacipirellula</taxon>
    </lineage>
</organism>
<dbReference type="AlphaFoldDB" id="A0A517U6P1"/>
<sequence>MNADQRGWMRVIIASMLFAMPTTTQCTTAEEVTYALASDIEQKFPESDATTDDEAILNSILPFTRYISERGLCAVRSRVHLDLNPTPWRPATLVEALIEEGFPKGESTNVVTHHDDSYLLAEKNFTFGGMKFSR</sequence>
<evidence type="ECO:0000313" key="2">
    <source>
        <dbReference type="Proteomes" id="UP000317909"/>
    </source>
</evidence>
<evidence type="ECO:0000313" key="1">
    <source>
        <dbReference type="EMBL" id="QDT76284.1"/>
    </source>
</evidence>
<protein>
    <submittedName>
        <fullName evidence="1">Uncharacterized protein</fullName>
    </submittedName>
</protein>
<keyword evidence="2" id="KW-1185">Reference proteome</keyword>
<dbReference type="Proteomes" id="UP000317909">
    <property type="component" value="Chromosome"/>
</dbReference>
<name>A0A517U6P1_9BACT</name>